<dbReference type="InterPro" id="IPR002909">
    <property type="entry name" value="IPT_dom"/>
</dbReference>
<dbReference type="RefSeq" id="WP_206585522.1">
    <property type="nucleotide sequence ID" value="NZ_JAFKCU010000001.1"/>
</dbReference>
<dbReference type="PROSITE" id="PS51257">
    <property type="entry name" value="PROKAR_LIPOPROTEIN"/>
    <property type="match status" value="1"/>
</dbReference>
<dbReference type="SUPFAM" id="SSF50965">
    <property type="entry name" value="Galactose oxidase, central domain"/>
    <property type="match status" value="1"/>
</dbReference>
<dbReference type="InterPro" id="IPR014756">
    <property type="entry name" value="Ig_E-set"/>
</dbReference>
<sequence>MLKSLRFVLFCFVIFFYSCTEEENTTTVIVTEEILYSSSENLRLLGRIITNELIELNDHGFYISEEETFSAPIIISLGSKKGPGRFIGETDGLTNSKSYYAKAFMDVGGEIQYGNVIQLKTLAPSIKSFSPYFGAEGDDFIIKGTNFTKDTQVFFGDTQVPITSIVDESTIHLKIPPPKTVNVPIKLICQNVELEFSTLFEYKTGTYEIISVYPDPFRLADAIFYLKDGNLVLGLGNMSIFALYPRMKRFDLKSQEWFDIQYSGSNRSYGFSTENYLGGGTSNLDTLGYKINYTFFKIIGNDFEKLEDLKFISRESIAFEIKEELYVIGSLEEDFFGVRKYNPTNKTWTRITQAPAILTKSNPFFVYQNKFYVVDSDKFLWEFDPNTLFWRKVSVFPGNLGLGYGMGQVIGDKAYIGLYKRTSEFWELDMSNFSWKIKKDIPGSITEVTVAHYSYGGSIYLIRTPDRIIAGNYPMNLYKFDPDGF</sequence>
<dbReference type="Gene3D" id="2.120.10.80">
    <property type="entry name" value="Kelch-type beta propeller"/>
    <property type="match status" value="1"/>
</dbReference>
<dbReference type="InterPro" id="IPR015915">
    <property type="entry name" value="Kelch-typ_b-propeller"/>
</dbReference>
<dbReference type="Proteomes" id="UP000664480">
    <property type="component" value="Unassembled WGS sequence"/>
</dbReference>
<dbReference type="InterPro" id="IPR013783">
    <property type="entry name" value="Ig-like_fold"/>
</dbReference>
<dbReference type="EMBL" id="JAFKCU010000001">
    <property type="protein sequence ID" value="MBN7814882.1"/>
    <property type="molecule type" value="Genomic_DNA"/>
</dbReference>
<comment type="caution">
    <text evidence="2">The sequence shown here is derived from an EMBL/GenBank/DDBJ whole genome shotgun (WGS) entry which is preliminary data.</text>
</comment>
<accession>A0ABS3CCS3</accession>
<dbReference type="InterPro" id="IPR011043">
    <property type="entry name" value="Gal_Oxase/kelch_b-propeller"/>
</dbReference>
<dbReference type="Pfam" id="PF01833">
    <property type="entry name" value="TIG"/>
    <property type="match status" value="1"/>
</dbReference>
<evidence type="ECO:0000313" key="2">
    <source>
        <dbReference type="EMBL" id="MBN7814882.1"/>
    </source>
</evidence>
<protein>
    <submittedName>
        <fullName evidence="2">IPT/TIG domain-containing protein</fullName>
    </submittedName>
</protein>
<evidence type="ECO:0000259" key="1">
    <source>
        <dbReference type="Pfam" id="PF01833"/>
    </source>
</evidence>
<keyword evidence="3" id="KW-1185">Reference proteome</keyword>
<dbReference type="Gene3D" id="2.60.40.10">
    <property type="entry name" value="Immunoglobulins"/>
    <property type="match status" value="1"/>
</dbReference>
<feature type="domain" description="IPT/TIG" evidence="1">
    <location>
        <begin position="124"/>
        <end position="197"/>
    </location>
</feature>
<name>A0ABS3CCS3_9BACT</name>
<evidence type="ECO:0000313" key="3">
    <source>
        <dbReference type="Proteomes" id="UP000664480"/>
    </source>
</evidence>
<reference evidence="2 3" key="1">
    <citation type="submission" date="2021-03" db="EMBL/GenBank/DDBJ databases">
        <title>novel species isolated from a fishpond in China.</title>
        <authorList>
            <person name="Lu H."/>
            <person name="Cai Z."/>
        </authorList>
    </citation>
    <scope>NUCLEOTIDE SEQUENCE [LARGE SCALE GENOMIC DNA]</scope>
    <source>
        <strain evidence="2 3">YJ13C</strain>
    </source>
</reference>
<proteinExistence type="predicted"/>
<gene>
    <name evidence="2" type="ORF">J0A69_05550</name>
</gene>
<dbReference type="SUPFAM" id="SSF81296">
    <property type="entry name" value="E set domains"/>
    <property type="match status" value="1"/>
</dbReference>
<organism evidence="2 3">
    <name type="scientific">Algoriphagus pacificus</name>
    <dbReference type="NCBI Taxonomy" id="2811234"/>
    <lineage>
        <taxon>Bacteria</taxon>
        <taxon>Pseudomonadati</taxon>
        <taxon>Bacteroidota</taxon>
        <taxon>Cytophagia</taxon>
        <taxon>Cytophagales</taxon>
        <taxon>Cyclobacteriaceae</taxon>
        <taxon>Algoriphagus</taxon>
    </lineage>
</organism>